<sequence length="70" mass="7952">MLDTNMIAGVMHELKCPLSVMSIGTVYERFRQQAGRIPTVMPRMRQVPGIKIVHSHAGIVRKMRCLFLCP</sequence>
<comment type="caution">
    <text evidence="1">The sequence shown here is derived from an EMBL/GenBank/DDBJ whole genome shotgun (WGS) entry which is preliminary data.</text>
</comment>
<proteinExistence type="predicted"/>
<evidence type="ECO:0000313" key="1">
    <source>
        <dbReference type="EMBL" id="KLK93462.1"/>
    </source>
</evidence>
<keyword evidence="2" id="KW-1185">Reference proteome</keyword>
<name>A0A0H1RLF7_9HYPH</name>
<evidence type="ECO:0000313" key="2">
    <source>
        <dbReference type="Proteomes" id="UP000035489"/>
    </source>
</evidence>
<dbReference type="Proteomes" id="UP000035489">
    <property type="component" value="Unassembled WGS sequence"/>
</dbReference>
<dbReference type="AlphaFoldDB" id="A0A0H1RLF7"/>
<protein>
    <submittedName>
        <fullName evidence="1">Uncharacterized protein</fullName>
    </submittedName>
</protein>
<reference evidence="1 2" key="1">
    <citation type="submission" date="2015-05" db="EMBL/GenBank/DDBJ databases">
        <title>Draft genome sequence of Microvirga vignae strain BR3299, a novel nitrogen fixing bacteria isolated from Brazil semi-aired region.</title>
        <authorList>
            <person name="Zilli J.E."/>
            <person name="Passos S.R."/>
            <person name="Leite J."/>
            <person name="Baldani J.I."/>
            <person name="Xavier G.R."/>
            <person name="Rumjaneck N.G."/>
            <person name="Simoes-Araujo J.L."/>
        </authorList>
    </citation>
    <scope>NUCLEOTIDE SEQUENCE [LARGE SCALE GENOMIC DNA]</scope>
    <source>
        <strain evidence="1 2">BR3299</strain>
    </source>
</reference>
<gene>
    <name evidence="1" type="ORF">AA309_09115</name>
</gene>
<dbReference type="PATRIC" id="fig|1225564.3.peg.2445"/>
<organism evidence="1 2">
    <name type="scientific">Microvirga vignae</name>
    <dbReference type="NCBI Taxonomy" id="1225564"/>
    <lineage>
        <taxon>Bacteria</taxon>
        <taxon>Pseudomonadati</taxon>
        <taxon>Pseudomonadota</taxon>
        <taxon>Alphaproteobacteria</taxon>
        <taxon>Hyphomicrobiales</taxon>
        <taxon>Methylobacteriaceae</taxon>
        <taxon>Microvirga</taxon>
    </lineage>
</organism>
<accession>A0A0H1RLF7</accession>
<dbReference type="EMBL" id="LCYG01000020">
    <property type="protein sequence ID" value="KLK93462.1"/>
    <property type="molecule type" value="Genomic_DNA"/>
</dbReference>